<dbReference type="PROSITE" id="PS50977">
    <property type="entry name" value="HTH_TETR_2"/>
    <property type="match status" value="1"/>
</dbReference>
<dbReference type="OrthoDB" id="5242433at2"/>
<evidence type="ECO:0000259" key="3">
    <source>
        <dbReference type="PROSITE" id="PS50977"/>
    </source>
</evidence>
<keyword evidence="5" id="KW-1185">Reference proteome</keyword>
<dbReference type="Pfam" id="PF00440">
    <property type="entry name" value="TetR_N"/>
    <property type="match status" value="1"/>
</dbReference>
<dbReference type="GO" id="GO:0003700">
    <property type="term" value="F:DNA-binding transcription factor activity"/>
    <property type="evidence" value="ECO:0007669"/>
    <property type="project" value="TreeGrafter"/>
</dbReference>
<organism evidence="4 5">
    <name type="scientific">Knoellia sinensis KCTC 19936</name>
    <dbReference type="NCBI Taxonomy" id="1385520"/>
    <lineage>
        <taxon>Bacteria</taxon>
        <taxon>Bacillati</taxon>
        <taxon>Actinomycetota</taxon>
        <taxon>Actinomycetes</taxon>
        <taxon>Micrococcales</taxon>
        <taxon>Intrasporangiaceae</taxon>
        <taxon>Knoellia</taxon>
    </lineage>
</organism>
<dbReference type="PANTHER" id="PTHR30055">
    <property type="entry name" value="HTH-TYPE TRANSCRIPTIONAL REGULATOR RUTR"/>
    <property type="match status" value="1"/>
</dbReference>
<dbReference type="RefSeq" id="WP_035917354.1">
    <property type="nucleotide sequence ID" value="NZ_AVPJ01000011.1"/>
</dbReference>
<evidence type="ECO:0000313" key="4">
    <source>
        <dbReference type="EMBL" id="KGN31477.1"/>
    </source>
</evidence>
<evidence type="ECO:0000313" key="5">
    <source>
        <dbReference type="Proteomes" id="UP000030002"/>
    </source>
</evidence>
<reference evidence="4 5" key="1">
    <citation type="submission" date="2013-08" db="EMBL/GenBank/DDBJ databases">
        <title>The genome sequence of Knoellia sinensis.</title>
        <authorList>
            <person name="Zhu W."/>
            <person name="Wang G."/>
        </authorList>
    </citation>
    <scope>NUCLEOTIDE SEQUENCE [LARGE SCALE GENOMIC DNA]</scope>
    <source>
        <strain evidence="4 5">KCTC 19936</strain>
    </source>
</reference>
<dbReference type="SUPFAM" id="SSF46689">
    <property type="entry name" value="Homeodomain-like"/>
    <property type="match status" value="1"/>
</dbReference>
<dbReference type="Pfam" id="PF17940">
    <property type="entry name" value="TetR_C_31"/>
    <property type="match status" value="1"/>
</dbReference>
<dbReference type="AlphaFoldDB" id="A0A0A0J5Z2"/>
<gene>
    <name evidence="4" type="ORF">N802_03680</name>
</gene>
<accession>A0A0A0J5Z2</accession>
<name>A0A0A0J5Z2_9MICO</name>
<evidence type="ECO:0000256" key="2">
    <source>
        <dbReference type="PROSITE-ProRule" id="PRU00335"/>
    </source>
</evidence>
<protein>
    <recommendedName>
        <fullName evidence="3">HTH tetR-type domain-containing protein</fullName>
    </recommendedName>
</protein>
<dbReference type="Gene3D" id="1.10.357.10">
    <property type="entry name" value="Tetracycline Repressor, domain 2"/>
    <property type="match status" value="1"/>
</dbReference>
<dbReference type="InterPro" id="IPR001647">
    <property type="entry name" value="HTH_TetR"/>
</dbReference>
<feature type="domain" description="HTH tetR-type" evidence="3">
    <location>
        <begin position="7"/>
        <end position="67"/>
    </location>
</feature>
<feature type="DNA-binding region" description="H-T-H motif" evidence="2">
    <location>
        <begin position="30"/>
        <end position="49"/>
    </location>
</feature>
<dbReference type="PANTHER" id="PTHR30055:SF226">
    <property type="entry name" value="HTH-TYPE TRANSCRIPTIONAL REGULATOR PKSA"/>
    <property type="match status" value="1"/>
</dbReference>
<dbReference type="InterPro" id="IPR009057">
    <property type="entry name" value="Homeodomain-like_sf"/>
</dbReference>
<dbReference type="EMBL" id="AVPJ01000011">
    <property type="protein sequence ID" value="KGN31477.1"/>
    <property type="molecule type" value="Genomic_DNA"/>
</dbReference>
<dbReference type="InterPro" id="IPR041583">
    <property type="entry name" value="TetR_C_31"/>
</dbReference>
<comment type="caution">
    <text evidence="4">The sequence shown here is derived from an EMBL/GenBank/DDBJ whole genome shotgun (WGS) entry which is preliminary data.</text>
</comment>
<dbReference type="InterPro" id="IPR050109">
    <property type="entry name" value="HTH-type_TetR-like_transc_reg"/>
</dbReference>
<dbReference type="GO" id="GO:0000976">
    <property type="term" value="F:transcription cis-regulatory region binding"/>
    <property type="evidence" value="ECO:0007669"/>
    <property type="project" value="TreeGrafter"/>
</dbReference>
<dbReference type="eggNOG" id="COG1309">
    <property type="taxonomic scope" value="Bacteria"/>
</dbReference>
<dbReference type="SUPFAM" id="SSF48498">
    <property type="entry name" value="Tetracyclin repressor-like, C-terminal domain"/>
    <property type="match status" value="1"/>
</dbReference>
<dbReference type="Proteomes" id="UP000030002">
    <property type="component" value="Unassembled WGS sequence"/>
</dbReference>
<sequence length="207" mass="22944">MPRMPIAERRQQLVEAAIAVMTRDGVRKATTRAIASEAGTSLSVFHYCFDSKQELLESVVTTIVGKTVTLAEESLAQAMPSNGATMDKKERLDVVRLAMHAYWDHVTANPEEHLLTYEVTQFCLRDPEFAHVAQRQYELYAQAYVMVFENVGLTSTWPVATVARLLAVTFDGLTLDWLVRRDSESSVAVLDAVAQQLNAVLVPVASS</sequence>
<evidence type="ECO:0000256" key="1">
    <source>
        <dbReference type="ARBA" id="ARBA00023125"/>
    </source>
</evidence>
<keyword evidence="1 2" id="KW-0238">DNA-binding</keyword>
<dbReference type="InterPro" id="IPR036271">
    <property type="entry name" value="Tet_transcr_reg_TetR-rel_C_sf"/>
</dbReference>
<dbReference type="STRING" id="1385520.N802_03680"/>
<proteinExistence type="predicted"/>